<evidence type="ECO:0000256" key="4">
    <source>
        <dbReference type="ARBA" id="ARBA00022692"/>
    </source>
</evidence>
<sequence>MVTVSIMELSHLEERAILAIVVPCYNEGKILDLTIPALLQLMDKLVAEHGCNMKSFIVLVDDGSDDNTWDLIAIAAMRYPERLRGVRLVSNVGHQCALLSGLDYVTGKCDVALTIDADLQDDLEAIPAMVKEYRKGAELVLGVKRSRAADTWFKRKTALGYYKFMGWIGIYLVENHADCRLMSAKVLYNLRQFPESNLFLRGLLPLLHNRVATVSYDIAPRRKGVSKYSLARMLSLAWDGITSFSVIPIRLISIVGAILFLVSLFMTVFVLVGTMTGETPSEWTWVMLTAYLLGGLIMLSIGMVGEYVGKLLSEVKGRPRFLIDMIVGEGSTDGKNGEPGGG</sequence>
<reference evidence="9" key="1">
    <citation type="submission" date="2019-02" db="EMBL/GenBank/DDBJ databases">
        <authorList>
            <person name="Gruber-Vodicka R. H."/>
            <person name="Seah K. B. B."/>
        </authorList>
    </citation>
    <scope>NUCLEOTIDE SEQUENCE</scope>
    <source>
        <strain evidence="9">BECK_BZ131</strain>
    </source>
</reference>
<dbReference type="CDD" id="cd04187">
    <property type="entry name" value="DPM1_like_bac"/>
    <property type="match status" value="1"/>
</dbReference>
<evidence type="ECO:0000256" key="3">
    <source>
        <dbReference type="ARBA" id="ARBA00022679"/>
    </source>
</evidence>
<keyword evidence="2" id="KW-0328">Glycosyltransferase</keyword>
<keyword evidence="6 7" id="KW-0472">Membrane</keyword>
<dbReference type="GO" id="GO:0005886">
    <property type="term" value="C:plasma membrane"/>
    <property type="evidence" value="ECO:0007669"/>
    <property type="project" value="TreeGrafter"/>
</dbReference>
<dbReference type="AlphaFoldDB" id="A0A450TCI4"/>
<dbReference type="EMBL" id="CAADFE010000006">
    <property type="protein sequence ID" value="VFJ64532.1"/>
    <property type="molecule type" value="Genomic_DNA"/>
</dbReference>
<evidence type="ECO:0000256" key="7">
    <source>
        <dbReference type="SAM" id="Phobius"/>
    </source>
</evidence>
<gene>
    <name evidence="9" type="ORF">BECKFW1821C_GA0114237_100610</name>
</gene>
<dbReference type="GO" id="GO:0016757">
    <property type="term" value="F:glycosyltransferase activity"/>
    <property type="evidence" value="ECO:0007669"/>
    <property type="project" value="UniProtKB-KW"/>
</dbReference>
<evidence type="ECO:0000256" key="6">
    <source>
        <dbReference type="ARBA" id="ARBA00023136"/>
    </source>
</evidence>
<evidence type="ECO:0000313" key="9">
    <source>
        <dbReference type="EMBL" id="VFJ64532.1"/>
    </source>
</evidence>
<comment type="subcellular location">
    <subcellularLocation>
        <location evidence="1">Membrane</location>
        <topology evidence="1">Multi-pass membrane protein</topology>
    </subcellularLocation>
</comment>
<dbReference type="PANTHER" id="PTHR48090">
    <property type="entry name" value="UNDECAPRENYL-PHOSPHATE 4-DEOXY-4-FORMAMIDO-L-ARABINOSE TRANSFERASE-RELATED"/>
    <property type="match status" value="1"/>
</dbReference>
<dbReference type="InterPro" id="IPR050256">
    <property type="entry name" value="Glycosyltransferase_2"/>
</dbReference>
<feature type="transmembrane region" description="Helical" evidence="7">
    <location>
        <begin position="251"/>
        <end position="273"/>
    </location>
</feature>
<keyword evidence="4 7" id="KW-0812">Transmembrane</keyword>
<evidence type="ECO:0000256" key="2">
    <source>
        <dbReference type="ARBA" id="ARBA00022676"/>
    </source>
</evidence>
<proteinExistence type="predicted"/>
<evidence type="ECO:0000259" key="8">
    <source>
        <dbReference type="Pfam" id="PF00535"/>
    </source>
</evidence>
<dbReference type="Gene3D" id="3.90.550.10">
    <property type="entry name" value="Spore Coat Polysaccharide Biosynthesis Protein SpsA, Chain A"/>
    <property type="match status" value="1"/>
</dbReference>
<dbReference type="InterPro" id="IPR001173">
    <property type="entry name" value="Glyco_trans_2-like"/>
</dbReference>
<protein>
    <submittedName>
        <fullName evidence="9">Glycosyltransferase involved in cell wall bisynthesis</fullName>
    </submittedName>
</protein>
<evidence type="ECO:0000256" key="5">
    <source>
        <dbReference type="ARBA" id="ARBA00022989"/>
    </source>
</evidence>
<organism evidence="9">
    <name type="scientific">Candidatus Kentrum sp. FW</name>
    <dbReference type="NCBI Taxonomy" id="2126338"/>
    <lineage>
        <taxon>Bacteria</taxon>
        <taxon>Pseudomonadati</taxon>
        <taxon>Pseudomonadota</taxon>
        <taxon>Gammaproteobacteria</taxon>
        <taxon>Candidatus Kentrum</taxon>
    </lineage>
</organism>
<keyword evidence="5 7" id="KW-1133">Transmembrane helix</keyword>
<dbReference type="InterPro" id="IPR029044">
    <property type="entry name" value="Nucleotide-diphossugar_trans"/>
</dbReference>
<dbReference type="SUPFAM" id="SSF53448">
    <property type="entry name" value="Nucleotide-diphospho-sugar transferases"/>
    <property type="match status" value="1"/>
</dbReference>
<feature type="transmembrane region" description="Helical" evidence="7">
    <location>
        <begin position="285"/>
        <end position="308"/>
    </location>
</feature>
<evidence type="ECO:0000256" key="1">
    <source>
        <dbReference type="ARBA" id="ARBA00004141"/>
    </source>
</evidence>
<accession>A0A450TCI4</accession>
<feature type="domain" description="Glycosyltransferase 2-like" evidence="8">
    <location>
        <begin position="20"/>
        <end position="188"/>
    </location>
</feature>
<dbReference type="PANTHER" id="PTHR48090:SF1">
    <property type="entry name" value="PROPHAGE BACTOPRENOL GLUCOSYL TRANSFERASE HOMOLOG"/>
    <property type="match status" value="1"/>
</dbReference>
<keyword evidence="3 9" id="KW-0808">Transferase</keyword>
<dbReference type="Pfam" id="PF00535">
    <property type="entry name" value="Glycos_transf_2"/>
    <property type="match status" value="1"/>
</dbReference>
<name>A0A450TCI4_9GAMM</name>